<proteinExistence type="predicted"/>
<keyword evidence="3" id="KW-1185">Reference proteome</keyword>
<dbReference type="Proteomes" id="UP000266673">
    <property type="component" value="Unassembled WGS sequence"/>
</dbReference>
<comment type="caution">
    <text evidence="2">The sequence shown here is derived from an EMBL/GenBank/DDBJ whole genome shotgun (WGS) entry which is preliminary data.</text>
</comment>
<protein>
    <submittedName>
        <fullName evidence="2">Uncharacterized protein</fullName>
    </submittedName>
</protein>
<reference evidence="2 3" key="1">
    <citation type="submission" date="2018-06" db="EMBL/GenBank/DDBJ databases">
        <title>Comparative genomics reveals the genomic features of Rhizophagus irregularis, R. cerebriforme, R. diaphanum and Gigaspora rosea, and their symbiotic lifestyle signature.</title>
        <authorList>
            <person name="Morin E."/>
            <person name="San Clemente H."/>
            <person name="Chen E.C.H."/>
            <person name="De La Providencia I."/>
            <person name="Hainaut M."/>
            <person name="Kuo A."/>
            <person name="Kohler A."/>
            <person name="Murat C."/>
            <person name="Tang N."/>
            <person name="Roy S."/>
            <person name="Loubradou J."/>
            <person name="Henrissat B."/>
            <person name="Grigoriev I.V."/>
            <person name="Corradi N."/>
            <person name="Roux C."/>
            <person name="Martin F.M."/>
        </authorList>
    </citation>
    <scope>NUCLEOTIDE SEQUENCE [LARGE SCALE GENOMIC DNA]</scope>
    <source>
        <strain evidence="2 3">DAOM 194757</strain>
    </source>
</reference>
<dbReference type="EMBL" id="QKWP01002526">
    <property type="protein sequence ID" value="RIB03020.1"/>
    <property type="molecule type" value="Genomic_DNA"/>
</dbReference>
<dbReference type="AlphaFoldDB" id="A0A397TYE8"/>
<keyword evidence="1" id="KW-0175">Coiled coil</keyword>
<evidence type="ECO:0000256" key="1">
    <source>
        <dbReference type="SAM" id="Coils"/>
    </source>
</evidence>
<sequence length="118" mass="14020">MDNKPTLVCNYEAYLRNPVLCKHIFVVSRKFKIEMPDQTTYLLIDNDIQVNNEQPGNKIVAIDNIEKQVDEINCNIDQWLERIENLHQRINLNNISIERKKDIVIKLEEIYDTFFKAL</sequence>
<dbReference type="OrthoDB" id="10558093at2759"/>
<name>A0A397TYE8_9GLOM</name>
<organism evidence="2 3">
    <name type="scientific">Gigaspora rosea</name>
    <dbReference type="NCBI Taxonomy" id="44941"/>
    <lineage>
        <taxon>Eukaryota</taxon>
        <taxon>Fungi</taxon>
        <taxon>Fungi incertae sedis</taxon>
        <taxon>Mucoromycota</taxon>
        <taxon>Glomeromycotina</taxon>
        <taxon>Glomeromycetes</taxon>
        <taxon>Diversisporales</taxon>
        <taxon>Gigasporaceae</taxon>
        <taxon>Gigaspora</taxon>
    </lineage>
</organism>
<evidence type="ECO:0000313" key="3">
    <source>
        <dbReference type="Proteomes" id="UP000266673"/>
    </source>
</evidence>
<feature type="coiled-coil region" evidence="1">
    <location>
        <begin position="62"/>
        <end position="89"/>
    </location>
</feature>
<accession>A0A397TYE8</accession>
<gene>
    <name evidence="2" type="ORF">C2G38_2226248</name>
</gene>
<evidence type="ECO:0000313" key="2">
    <source>
        <dbReference type="EMBL" id="RIB03020.1"/>
    </source>
</evidence>